<dbReference type="Proteomes" id="UP000033140">
    <property type="component" value="Unassembled WGS sequence"/>
</dbReference>
<accession>A0A0E9NKY2</accession>
<dbReference type="Gene3D" id="3.40.50.1820">
    <property type="entry name" value="alpha/beta hydrolase"/>
    <property type="match status" value="1"/>
</dbReference>
<dbReference type="GO" id="GO:0016787">
    <property type="term" value="F:hydrolase activity"/>
    <property type="evidence" value="ECO:0007669"/>
    <property type="project" value="InterPro"/>
</dbReference>
<reference evidence="2 3" key="1">
    <citation type="journal article" date="2011" name="J. Gen. Appl. Microbiol.">
        <title>Draft genome sequencing of the enigmatic yeast Saitoella complicata.</title>
        <authorList>
            <person name="Nishida H."/>
            <person name="Hamamoto M."/>
            <person name="Sugiyama J."/>
        </authorList>
    </citation>
    <scope>NUCLEOTIDE SEQUENCE [LARGE SCALE GENOMIC DNA]</scope>
    <source>
        <strain evidence="2 3">NRRL Y-17804</strain>
    </source>
</reference>
<organism evidence="2 3">
    <name type="scientific">Saitoella complicata (strain BCRC 22490 / CBS 7301 / JCM 7358 / NBRC 10748 / NRRL Y-17804)</name>
    <dbReference type="NCBI Taxonomy" id="698492"/>
    <lineage>
        <taxon>Eukaryota</taxon>
        <taxon>Fungi</taxon>
        <taxon>Dikarya</taxon>
        <taxon>Ascomycota</taxon>
        <taxon>Taphrinomycotina</taxon>
        <taxon>Taphrinomycotina incertae sedis</taxon>
        <taxon>Saitoella</taxon>
    </lineage>
</organism>
<evidence type="ECO:0000259" key="1">
    <source>
        <dbReference type="Pfam" id="PF01738"/>
    </source>
</evidence>
<dbReference type="EMBL" id="BACD03000029">
    <property type="protein sequence ID" value="GAO50070.1"/>
    <property type="molecule type" value="Genomic_DNA"/>
</dbReference>
<dbReference type="STRING" id="698492.A0A0E9NKY2"/>
<dbReference type="InterPro" id="IPR002925">
    <property type="entry name" value="Dienelactn_hydro"/>
</dbReference>
<protein>
    <recommendedName>
        <fullName evidence="1">Dienelactone hydrolase domain-containing protein</fullName>
    </recommendedName>
</protein>
<sequence length="301" mass="33426">MREKPPRPTMNRLLLNTAVCPPRPQLTFVTKPLFNSNSNTNPINISVRKMTEIHNTNEACCSIPPVQSNYQPKGITTTINGLETYVTSNSSKKILICIYDIFGFHPQTKQGADILATAGFKVYMPDFFRGSPFPASYYPPDTKEKKDALQKFFGAEASVKRNLEVLKGVVGEVVKGREGESVCLGVYGFCWGGKLSVLASGSSTPFKAAAMIHPAMVDPADARALTIPICALPSKDEDKNTMQEFENVVKEKKFGGDCVFKRYDTMHHGWMAARGDMAVKEQREMFDDGMKELVSFFKARL</sequence>
<gene>
    <name evidence="2" type="ORF">G7K_4205-t1</name>
</gene>
<reference evidence="2 3" key="2">
    <citation type="journal article" date="2014" name="J. Gen. Appl. Microbiol.">
        <title>The early diverging ascomycetous budding yeast Saitoella complicata has three histone deacetylases belonging to the Clr6, Hos2, and Rpd3 lineages.</title>
        <authorList>
            <person name="Nishida H."/>
            <person name="Matsumoto T."/>
            <person name="Kondo S."/>
            <person name="Hamamoto M."/>
            <person name="Yoshikawa H."/>
        </authorList>
    </citation>
    <scope>NUCLEOTIDE SEQUENCE [LARGE SCALE GENOMIC DNA]</scope>
    <source>
        <strain evidence="2 3">NRRL Y-17804</strain>
    </source>
</reference>
<dbReference type="SUPFAM" id="SSF53474">
    <property type="entry name" value="alpha/beta-Hydrolases"/>
    <property type="match status" value="1"/>
</dbReference>
<dbReference type="PANTHER" id="PTHR47668:SF1">
    <property type="entry name" value="DIENELACTONE HYDROLASE DOMAIN-CONTAINING PROTEIN-RELATED"/>
    <property type="match status" value="1"/>
</dbReference>
<dbReference type="Pfam" id="PF01738">
    <property type="entry name" value="DLH"/>
    <property type="match status" value="1"/>
</dbReference>
<dbReference type="OMA" id="WGGKIAC"/>
<comment type="caution">
    <text evidence="2">The sequence shown here is derived from an EMBL/GenBank/DDBJ whole genome shotgun (WGS) entry which is preliminary data.</text>
</comment>
<feature type="domain" description="Dienelactone hydrolase" evidence="1">
    <location>
        <begin position="87"/>
        <end position="299"/>
    </location>
</feature>
<evidence type="ECO:0000313" key="3">
    <source>
        <dbReference type="Proteomes" id="UP000033140"/>
    </source>
</evidence>
<dbReference type="AlphaFoldDB" id="A0A0E9NKY2"/>
<evidence type="ECO:0000313" key="2">
    <source>
        <dbReference type="EMBL" id="GAO50070.1"/>
    </source>
</evidence>
<keyword evidence="3" id="KW-1185">Reference proteome</keyword>
<reference evidence="2 3" key="3">
    <citation type="journal article" date="2015" name="Genome Announc.">
        <title>Draft Genome Sequence of the Archiascomycetous Yeast Saitoella complicata.</title>
        <authorList>
            <person name="Yamauchi K."/>
            <person name="Kondo S."/>
            <person name="Hamamoto M."/>
            <person name="Takahashi Y."/>
            <person name="Ogura Y."/>
            <person name="Hayashi T."/>
            <person name="Nishida H."/>
        </authorList>
    </citation>
    <scope>NUCLEOTIDE SEQUENCE [LARGE SCALE GENOMIC DNA]</scope>
    <source>
        <strain evidence="2 3">NRRL Y-17804</strain>
    </source>
</reference>
<proteinExistence type="predicted"/>
<dbReference type="InterPro" id="IPR029058">
    <property type="entry name" value="AB_hydrolase_fold"/>
</dbReference>
<name>A0A0E9NKY2_SAICN</name>
<dbReference type="PANTHER" id="PTHR47668">
    <property type="entry name" value="DIENELACTONE HYDROLASE FAMILY PROTEIN (AFU_ORTHOLOGUE AFUA_6G01940)"/>
    <property type="match status" value="1"/>
</dbReference>